<evidence type="ECO:0000256" key="4">
    <source>
        <dbReference type="ARBA" id="ARBA00022917"/>
    </source>
</evidence>
<dbReference type="InterPro" id="IPR015191">
    <property type="entry name" value="SelB_WHD4"/>
</dbReference>
<evidence type="ECO:0000259" key="8">
    <source>
        <dbReference type="PROSITE" id="PS51722"/>
    </source>
</evidence>
<dbReference type="STRING" id="32024.GCA_000788295_01504"/>
<evidence type="ECO:0000313" key="9">
    <source>
        <dbReference type="EMBL" id="SUX10834.1"/>
    </source>
</evidence>
<dbReference type="GO" id="GO:0005525">
    <property type="term" value="F:GTP binding"/>
    <property type="evidence" value="ECO:0007669"/>
    <property type="project" value="UniProtKB-KW"/>
</dbReference>
<protein>
    <recommendedName>
        <fullName evidence="2">Selenocysteine-specific elongation factor</fullName>
    </recommendedName>
    <alternativeName>
        <fullName evidence="7">SelB translation factor</fullName>
    </alternativeName>
</protein>
<dbReference type="GeneID" id="93091466"/>
<dbReference type="SUPFAM" id="SSF52540">
    <property type="entry name" value="P-loop containing nucleoside triphosphate hydrolases"/>
    <property type="match status" value="1"/>
</dbReference>
<evidence type="ECO:0000256" key="7">
    <source>
        <dbReference type="ARBA" id="ARBA00031615"/>
    </source>
</evidence>
<evidence type="ECO:0000313" key="10">
    <source>
        <dbReference type="Proteomes" id="UP000254920"/>
    </source>
</evidence>
<dbReference type="Gene3D" id="3.40.50.300">
    <property type="entry name" value="P-loop containing nucleotide triphosphate hydrolases"/>
    <property type="match status" value="1"/>
</dbReference>
<dbReference type="InterPro" id="IPR050055">
    <property type="entry name" value="EF-Tu_GTPase"/>
</dbReference>
<evidence type="ECO:0000256" key="3">
    <source>
        <dbReference type="ARBA" id="ARBA00022490"/>
    </source>
</evidence>
<dbReference type="InterPro" id="IPR027417">
    <property type="entry name" value="P-loop_NTPase"/>
</dbReference>
<dbReference type="InterPro" id="IPR031157">
    <property type="entry name" value="G_TR_CS"/>
</dbReference>
<sequence length="606" mass="68207">MNSIIIGTAGHIDHGKTALIKELNGFEGDKLEEEKSRGITIDLSFSNLKNNDTNIAFIDVPGHEGLIKTMISGAYSLDAAMVVIAADDGIMPQTKEHIQILSILDVKSIIIVITKCDLVSRDILDTRQNEIKNYLKSFSNLEILRIFETSIKDKNSITELKDYLFMIKSKEHATDLVFHYYTDRAFSLKGIGQVVTGSLIGGSIKKGEKVYNYDTKKEYIVRSVQIHDNDVDSASSPNRVALNLSSSDTKNITKGQMLSKKGFFRAFSNVDCVMTNGEIFQNQNVVFCVGTKQLNARATICGEINALQFITFKFSKPVCLKFKENFVLLSNNRVIGGGKVLNSISEPMKKAQKMPILKALYENDFLLAFSLLKTFHKHGFGLISSYQRFALNHEEALEIALNLKDTFVDKKELNVYDKSAFNDISTIIINIFAKNKFAIISASSISNKISWASESLCLYVLNSLYENNKIAKNGSFFIDKNANLDEILESLDSKIYDILLSENFTPSAPYNIYDELEIDRVSGDNAMKKLTSSKKIIRLAHNLFITQVALSNVLNLMREMIKIDGYINVTSIKDKLNLSRKYAIAYLEYLDKFDDIVKDGMDRKFK</sequence>
<keyword evidence="3" id="KW-0963">Cytoplasm</keyword>
<dbReference type="SUPFAM" id="SSF50447">
    <property type="entry name" value="Translation proteins"/>
    <property type="match status" value="1"/>
</dbReference>
<gene>
    <name evidence="9" type="primary">selB</name>
    <name evidence="9" type="ORF">NCTC12475_01045</name>
</gene>
<keyword evidence="5" id="KW-0342">GTP-binding</keyword>
<dbReference type="Pfam" id="PF09107">
    <property type="entry name" value="WHD_3rd_SelB"/>
    <property type="match status" value="1"/>
</dbReference>
<name>A0A381DJF4_9BACT</name>
<evidence type="ECO:0000256" key="1">
    <source>
        <dbReference type="ARBA" id="ARBA00004496"/>
    </source>
</evidence>
<comment type="function">
    <text evidence="6">Translation factor necessary for the incorporation of selenocysteine into proteins. It probably replaces EF-Tu for the insertion of selenocysteine directed by the UGA codon. SelB binds GTP and GDP.</text>
</comment>
<keyword evidence="4" id="KW-0648">Protein biosynthesis</keyword>
<accession>A0A381DJF4</accession>
<dbReference type="NCBIfam" id="TIGR00475">
    <property type="entry name" value="selB"/>
    <property type="match status" value="1"/>
</dbReference>
<dbReference type="NCBIfam" id="TIGR00231">
    <property type="entry name" value="small_GTP"/>
    <property type="match status" value="1"/>
</dbReference>
<comment type="subcellular location">
    <subcellularLocation>
        <location evidence="1">Cytoplasm</location>
    </subcellularLocation>
</comment>
<proteinExistence type="predicted"/>
<dbReference type="GO" id="GO:0003746">
    <property type="term" value="F:translation elongation factor activity"/>
    <property type="evidence" value="ECO:0007669"/>
    <property type="project" value="UniProtKB-KW"/>
</dbReference>
<dbReference type="InterPro" id="IPR036390">
    <property type="entry name" value="WH_DNA-bd_sf"/>
</dbReference>
<dbReference type="GO" id="GO:0001514">
    <property type="term" value="P:selenocysteine incorporation"/>
    <property type="evidence" value="ECO:0007669"/>
    <property type="project" value="InterPro"/>
</dbReference>
<dbReference type="PANTHER" id="PTHR43721">
    <property type="entry name" value="ELONGATION FACTOR TU-RELATED"/>
    <property type="match status" value="1"/>
</dbReference>
<dbReference type="InterPro" id="IPR009000">
    <property type="entry name" value="Transl_B-barrel_sf"/>
</dbReference>
<evidence type="ECO:0000256" key="6">
    <source>
        <dbReference type="ARBA" id="ARBA00025526"/>
    </source>
</evidence>
<dbReference type="GO" id="GO:0005829">
    <property type="term" value="C:cytosol"/>
    <property type="evidence" value="ECO:0007669"/>
    <property type="project" value="TreeGrafter"/>
</dbReference>
<dbReference type="InterPro" id="IPR004535">
    <property type="entry name" value="Transl_elong_SelB"/>
</dbReference>
<dbReference type="SUPFAM" id="SSF46785">
    <property type="entry name" value="Winged helix' DNA-binding domain"/>
    <property type="match status" value="1"/>
</dbReference>
<feature type="domain" description="Tr-type G" evidence="8">
    <location>
        <begin position="1"/>
        <end position="230"/>
    </location>
</feature>
<keyword evidence="10" id="KW-1185">Reference proteome</keyword>
<dbReference type="Proteomes" id="UP000254920">
    <property type="component" value="Unassembled WGS sequence"/>
</dbReference>
<dbReference type="PROSITE" id="PS00301">
    <property type="entry name" value="G_TR_1"/>
    <property type="match status" value="1"/>
</dbReference>
<dbReference type="InterPro" id="IPR036388">
    <property type="entry name" value="WH-like_DNA-bd_sf"/>
</dbReference>
<dbReference type="OrthoDB" id="9803139at2"/>
<dbReference type="CDD" id="cd04171">
    <property type="entry name" value="SelB"/>
    <property type="match status" value="1"/>
</dbReference>
<dbReference type="InterPro" id="IPR000795">
    <property type="entry name" value="T_Tr_GTP-bd_dom"/>
</dbReference>
<dbReference type="EMBL" id="UFVD01000001">
    <property type="protein sequence ID" value="SUX10834.1"/>
    <property type="molecule type" value="Genomic_DNA"/>
</dbReference>
<evidence type="ECO:0000256" key="2">
    <source>
        <dbReference type="ARBA" id="ARBA00015953"/>
    </source>
</evidence>
<dbReference type="GO" id="GO:0003723">
    <property type="term" value="F:RNA binding"/>
    <property type="evidence" value="ECO:0007669"/>
    <property type="project" value="InterPro"/>
</dbReference>
<dbReference type="InterPro" id="IPR005225">
    <property type="entry name" value="Small_GTP-bd"/>
</dbReference>
<keyword evidence="9" id="KW-0251">Elongation factor</keyword>
<reference evidence="9 10" key="1">
    <citation type="submission" date="2018-06" db="EMBL/GenBank/DDBJ databases">
        <authorList>
            <consortium name="Pathogen Informatics"/>
            <person name="Doyle S."/>
        </authorList>
    </citation>
    <scope>NUCLEOTIDE SEQUENCE [LARGE SCALE GENOMIC DNA]</scope>
    <source>
        <strain evidence="9 10">NCTC12475</strain>
    </source>
</reference>
<dbReference type="InterPro" id="IPR004161">
    <property type="entry name" value="EFTu-like_2"/>
</dbReference>
<organism evidence="9 10">
    <name type="scientific">Campylobacter sputorum subsp. sputorum</name>
    <dbReference type="NCBI Taxonomy" id="32024"/>
    <lineage>
        <taxon>Bacteria</taxon>
        <taxon>Pseudomonadati</taxon>
        <taxon>Campylobacterota</taxon>
        <taxon>Epsilonproteobacteria</taxon>
        <taxon>Campylobacterales</taxon>
        <taxon>Campylobacteraceae</taxon>
        <taxon>Campylobacter</taxon>
    </lineage>
</organism>
<dbReference type="Pfam" id="PF03144">
    <property type="entry name" value="GTP_EFTU_D2"/>
    <property type="match status" value="1"/>
</dbReference>
<dbReference type="Gene3D" id="1.10.10.10">
    <property type="entry name" value="Winged helix-like DNA-binding domain superfamily/Winged helix DNA-binding domain"/>
    <property type="match status" value="1"/>
</dbReference>
<keyword evidence="5" id="KW-0547">Nucleotide-binding</keyword>
<dbReference type="PROSITE" id="PS51722">
    <property type="entry name" value="G_TR_2"/>
    <property type="match status" value="1"/>
</dbReference>
<dbReference type="Gene3D" id="2.40.30.10">
    <property type="entry name" value="Translation factors"/>
    <property type="match status" value="1"/>
</dbReference>
<dbReference type="PANTHER" id="PTHR43721:SF22">
    <property type="entry name" value="ELONGATION FACTOR TU, MITOCHONDRIAL"/>
    <property type="match status" value="1"/>
</dbReference>
<dbReference type="Pfam" id="PF00009">
    <property type="entry name" value="GTP_EFTU"/>
    <property type="match status" value="1"/>
</dbReference>
<dbReference type="GO" id="GO:0003924">
    <property type="term" value="F:GTPase activity"/>
    <property type="evidence" value="ECO:0007669"/>
    <property type="project" value="InterPro"/>
</dbReference>
<dbReference type="RefSeq" id="WP_089183195.1">
    <property type="nucleotide sequence ID" value="NZ_CP043427.1"/>
</dbReference>
<evidence type="ECO:0000256" key="5">
    <source>
        <dbReference type="ARBA" id="ARBA00023134"/>
    </source>
</evidence>
<dbReference type="AlphaFoldDB" id="A0A381DJF4"/>